<evidence type="ECO:0000256" key="1">
    <source>
        <dbReference type="ARBA" id="ARBA00009986"/>
    </source>
</evidence>
<dbReference type="InterPro" id="IPR015590">
    <property type="entry name" value="Aldehyde_DH_dom"/>
</dbReference>
<keyword evidence="2 4" id="KW-0560">Oxidoreductase</keyword>
<dbReference type="EC" id="1.2.1.3" evidence="4"/>
<dbReference type="GeneID" id="7330551"/>
<organism evidence="4 5">
    <name type="scientific">Caulobacter vibrioides (strain NA1000 / CB15N)</name>
    <name type="common">Caulobacter crescentus</name>
    <dbReference type="NCBI Taxonomy" id="565050"/>
    <lineage>
        <taxon>Bacteria</taxon>
        <taxon>Pseudomonadati</taxon>
        <taxon>Pseudomonadota</taxon>
        <taxon>Alphaproteobacteria</taxon>
        <taxon>Caulobacterales</taxon>
        <taxon>Caulobacteraceae</taxon>
        <taxon>Caulobacter</taxon>
    </lineage>
</organism>
<dbReference type="RefSeq" id="WP_010918307.1">
    <property type="nucleotide sequence ID" value="NC_011916.1"/>
</dbReference>
<dbReference type="InterPro" id="IPR016162">
    <property type="entry name" value="Ald_DH_N"/>
</dbReference>
<sequence length="479" mass="50848">MREYTKFYIDGAWVDPAAPNTLDVINPATEEVCGVISMGSEADVDKAVRAARKAFASFSQTSREERIDILERIIAEYQKRFEDMAKAITEEMGAPAWLAQRAQAAMGIGHVQTAAAVLKGYKFEEDRGTTRIVKEPIGVCAFITPWNWPVNQIACKVGPAIATGCTMVLKPSEIAPFSGYIWTEIMHAAGVPAGVFNLVNGDGPTVGAALSRHPEVDMVSFTGSTRAGIEVAKNAAPTVKRVHQELGGKSPNIILDDADFSRAVAGGVASVMMNSGQSCNAPTRMLVPGARMDEVIAIAKAAAESHTVGDPNGNHKMGPVVSETQWNKIQGLIQKGIDEGATLVTGGVGRPEGLDKGYYVKPTVFANVTNEMTIAKEEIFGPVVSILGYDTVDEAVTVGNDTEYGLAAYVSGGDQDEVRKVASRLRAGQVTLNGAGPDLMAPFGGYKMSGNGREWGDHAFGEFLETKAILGYSAKVAAE</sequence>
<dbReference type="SMR" id="A0A0H3C6U9"/>
<dbReference type="PATRIC" id="fig|565050.3.peg.423"/>
<dbReference type="KEGG" id="ccs:CCNA_00424"/>
<dbReference type="PhylomeDB" id="A0A0H3C6U9"/>
<dbReference type="EMBL" id="CP001340">
    <property type="protein sequence ID" value="ACL93891.1"/>
    <property type="molecule type" value="Genomic_DNA"/>
</dbReference>
<dbReference type="Gene3D" id="3.40.309.10">
    <property type="entry name" value="Aldehyde Dehydrogenase, Chain A, domain 2"/>
    <property type="match status" value="1"/>
</dbReference>
<dbReference type="InterPro" id="IPR016161">
    <property type="entry name" value="Ald_DH/histidinol_DH"/>
</dbReference>
<reference evidence="4 5" key="1">
    <citation type="journal article" date="2010" name="J. Bacteriol.">
        <title>The genetic basis of laboratory adaptation in Caulobacter crescentus.</title>
        <authorList>
            <person name="Marks M.E."/>
            <person name="Castro-Rojas C.M."/>
            <person name="Teiling C."/>
            <person name="Du L."/>
            <person name="Kapatral V."/>
            <person name="Walunas T.L."/>
            <person name="Crosson S."/>
        </authorList>
    </citation>
    <scope>NUCLEOTIDE SEQUENCE [LARGE SCALE GENOMIC DNA]</scope>
    <source>
        <strain evidence="5">NA1000 / CB15N</strain>
    </source>
</reference>
<dbReference type="Proteomes" id="UP000001364">
    <property type="component" value="Chromosome"/>
</dbReference>
<dbReference type="PANTHER" id="PTHR42804">
    <property type="entry name" value="ALDEHYDE DEHYDROGENASE"/>
    <property type="match status" value="1"/>
</dbReference>
<dbReference type="Gene3D" id="3.40.605.10">
    <property type="entry name" value="Aldehyde Dehydrogenase, Chain A, domain 1"/>
    <property type="match status" value="1"/>
</dbReference>
<name>A0A0H3C6U9_CAUVN</name>
<evidence type="ECO:0000313" key="5">
    <source>
        <dbReference type="Proteomes" id="UP000001364"/>
    </source>
</evidence>
<dbReference type="CDD" id="cd07138">
    <property type="entry name" value="ALDH_CddD_SSP0762"/>
    <property type="match status" value="1"/>
</dbReference>
<gene>
    <name evidence="4" type="ordered locus">CCNA_00424</name>
</gene>
<keyword evidence="5" id="KW-1185">Reference proteome</keyword>
<protein>
    <submittedName>
        <fullName evidence="4">Aldehyde dehydrogenase</fullName>
        <ecNumber evidence="4">1.2.1.3</ecNumber>
    </submittedName>
</protein>
<dbReference type="AlphaFoldDB" id="A0A0H3C6U9"/>
<feature type="domain" description="Aldehyde dehydrogenase" evidence="3">
    <location>
        <begin position="13"/>
        <end position="469"/>
    </location>
</feature>
<evidence type="ECO:0000259" key="3">
    <source>
        <dbReference type="Pfam" id="PF00171"/>
    </source>
</evidence>
<dbReference type="SUPFAM" id="SSF53720">
    <property type="entry name" value="ALDH-like"/>
    <property type="match status" value="1"/>
</dbReference>
<dbReference type="InterPro" id="IPR016163">
    <property type="entry name" value="Ald_DH_C"/>
</dbReference>
<dbReference type="GO" id="GO:0004029">
    <property type="term" value="F:aldehyde dehydrogenase (NAD+) activity"/>
    <property type="evidence" value="ECO:0007669"/>
    <property type="project" value="UniProtKB-EC"/>
</dbReference>
<dbReference type="RefSeq" id="YP_002515799.1">
    <property type="nucleotide sequence ID" value="NC_011916.1"/>
</dbReference>
<proteinExistence type="inferred from homology"/>
<accession>A0A0H3C6U9</accession>
<evidence type="ECO:0000313" key="4">
    <source>
        <dbReference type="EMBL" id="ACL93891.1"/>
    </source>
</evidence>
<evidence type="ECO:0000256" key="2">
    <source>
        <dbReference type="ARBA" id="ARBA00023002"/>
    </source>
</evidence>
<dbReference type="FunFam" id="3.40.605.10:FF:000007">
    <property type="entry name" value="NAD/NADP-dependent betaine aldehyde dehydrogenase"/>
    <property type="match status" value="1"/>
</dbReference>
<dbReference type="Pfam" id="PF00171">
    <property type="entry name" value="Aldedh"/>
    <property type="match status" value="1"/>
</dbReference>
<dbReference type="OrthoDB" id="9761688at2"/>
<dbReference type="FunFam" id="3.40.309.10:FF:000012">
    <property type="entry name" value="Betaine aldehyde dehydrogenase"/>
    <property type="match status" value="1"/>
</dbReference>
<dbReference type="PANTHER" id="PTHR42804:SF1">
    <property type="entry name" value="ALDEHYDE DEHYDROGENASE-RELATED"/>
    <property type="match status" value="1"/>
</dbReference>
<comment type="similarity">
    <text evidence="1">Belongs to the aldehyde dehydrogenase family.</text>
</comment>
<dbReference type="HOGENOM" id="CLU_005391_0_1_5"/>